<name>A0A381NZM2_9ZZZZ</name>
<proteinExistence type="predicted"/>
<evidence type="ECO:0000313" key="1">
    <source>
        <dbReference type="EMBL" id="SUZ59797.1"/>
    </source>
</evidence>
<reference evidence="1" key="1">
    <citation type="submission" date="2018-05" db="EMBL/GenBank/DDBJ databases">
        <authorList>
            <person name="Lanie J.A."/>
            <person name="Ng W.-L."/>
            <person name="Kazmierczak K.M."/>
            <person name="Andrzejewski T.M."/>
            <person name="Davidsen T.M."/>
            <person name="Wayne K.J."/>
            <person name="Tettelin H."/>
            <person name="Glass J.I."/>
            <person name="Rusch D."/>
            <person name="Podicherti R."/>
            <person name="Tsui H.-C.T."/>
            <person name="Winkler M.E."/>
        </authorList>
    </citation>
    <scope>NUCLEOTIDE SEQUENCE</scope>
</reference>
<accession>A0A381NZM2</accession>
<dbReference type="EMBL" id="UINC01000699">
    <property type="protein sequence ID" value="SUZ59797.1"/>
    <property type="molecule type" value="Genomic_DNA"/>
</dbReference>
<dbReference type="AlphaFoldDB" id="A0A381NZM2"/>
<protein>
    <submittedName>
        <fullName evidence="1">Uncharacterized protein</fullName>
    </submittedName>
</protein>
<sequence>MLKLFIAAFSVGLLYWLWNKKSQIFASRNNKVDPFITTIEAIELQTFLAWDTPRSCLESDGIRYGKQFKLKKPPNLPHEPGCRCEATKLFYTSDDVFQGTSPILTHKSELGDISAKDALLLKNILLKIINDSEAESFSDFIAQFETNSFSTNIRSQAIKLAEQAFEAAKNK</sequence>
<gene>
    <name evidence="1" type="ORF">METZ01_LOCUS12651</name>
</gene>
<organism evidence="1">
    <name type="scientific">marine metagenome</name>
    <dbReference type="NCBI Taxonomy" id="408172"/>
    <lineage>
        <taxon>unclassified sequences</taxon>
        <taxon>metagenomes</taxon>
        <taxon>ecological metagenomes</taxon>
    </lineage>
</organism>